<dbReference type="PANTHER" id="PTHR40626">
    <property type="entry name" value="MIP31509P"/>
    <property type="match status" value="1"/>
</dbReference>
<proteinExistence type="predicted"/>
<dbReference type="InterPro" id="IPR051059">
    <property type="entry name" value="VerF-like"/>
</dbReference>
<name>A0AA37PA74_9PEZI</name>
<evidence type="ECO:0000256" key="7">
    <source>
        <dbReference type="PROSITE-ProRule" id="PRU00042"/>
    </source>
</evidence>
<dbReference type="PROSITE" id="PS00028">
    <property type="entry name" value="ZINC_FINGER_C2H2_1"/>
    <property type="match status" value="1"/>
</dbReference>
<evidence type="ECO:0000256" key="5">
    <source>
        <dbReference type="ARBA" id="ARBA00022833"/>
    </source>
</evidence>
<protein>
    <submittedName>
        <fullName evidence="10">Respiration factor 2</fullName>
    </submittedName>
</protein>
<dbReference type="GO" id="GO:0008270">
    <property type="term" value="F:zinc ion binding"/>
    <property type="evidence" value="ECO:0007669"/>
    <property type="project" value="UniProtKB-KW"/>
</dbReference>
<feature type="domain" description="C2H2-type" evidence="9">
    <location>
        <begin position="76"/>
        <end position="103"/>
    </location>
</feature>
<dbReference type="GO" id="GO:0000981">
    <property type="term" value="F:DNA-binding transcription factor activity, RNA polymerase II-specific"/>
    <property type="evidence" value="ECO:0007669"/>
    <property type="project" value="InterPro"/>
</dbReference>
<keyword evidence="6" id="KW-0539">Nucleus</keyword>
<evidence type="ECO:0000313" key="11">
    <source>
        <dbReference type="Proteomes" id="UP001055115"/>
    </source>
</evidence>
<keyword evidence="4 7" id="KW-0863">Zinc-finger</keyword>
<dbReference type="InterPro" id="IPR036236">
    <property type="entry name" value="Znf_C2H2_sf"/>
</dbReference>
<organism evidence="10 11">
    <name type="scientific">Colletotrichum spaethianum</name>
    <dbReference type="NCBI Taxonomy" id="700344"/>
    <lineage>
        <taxon>Eukaryota</taxon>
        <taxon>Fungi</taxon>
        <taxon>Dikarya</taxon>
        <taxon>Ascomycota</taxon>
        <taxon>Pezizomycotina</taxon>
        <taxon>Sordariomycetes</taxon>
        <taxon>Hypocreomycetidae</taxon>
        <taxon>Glomerellales</taxon>
        <taxon>Glomerellaceae</taxon>
        <taxon>Colletotrichum</taxon>
        <taxon>Colletotrichum spaethianum species complex</taxon>
    </lineage>
</organism>
<dbReference type="GO" id="GO:0000978">
    <property type="term" value="F:RNA polymerase II cis-regulatory region sequence-specific DNA binding"/>
    <property type="evidence" value="ECO:0007669"/>
    <property type="project" value="InterPro"/>
</dbReference>
<gene>
    <name evidence="10" type="ORF">ColSpa_08683</name>
</gene>
<dbReference type="Proteomes" id="UP001055115">
    <property type="component" value="Unassembled WGS sequence"/>
</dbReference>
<dbReference type="GeneID" id="73329485"/>
<keyword evidence="11" id="KW-1185">Reference proteome</keyword>
<dbReference type="EMBL" id="BQXU01000024">
    <property type="protein sequence ID" value="GKT48502.1"/>
    <property type="molecule type" value="Genomic_DNA"/>
</dbReference>
<evidence type="ECO:0000313" key="10">
    <source>
        <dbReference type="EMBL" id="GKT48502.1"/>
    </source>
</evidence>
<dbReference type="AlphaFoldDB" id="A0AA37PA74"/>
<dbReference type="SUPFAM" id="SSF57667">
    <property type="entry name" value="beta-beta-alpha zinc fingers"/>
    <property type="match status" value="1"/>
</dbReference>
<evidence type="ECO:0000256" key="6">
    <source>
        <dbReference type="ARBA" id="ARBA00023242"/>
    </source>
</evidence>
<dbReference type="RefSeq" id="XP_049130852.1">
    <property type="nucleotide sequence ID" value="XM_049274895.1"/>
</dbReference>
<dbReference type="Gene3D" id="3.30.160.60">
    <property type="entry name" value="Classic Zinc Finger"/>
    <property type="match status" value="2"/>
</dbReference>
<accession>A0AA37PA74</accession>
<keyword evidence="5" id="KW-0862">Zinc</keyword>
<evidence type="ECO:0000256" key="4">
    <source>
        <dbReference type="ARBA" id="ARBA00022771"/>
    </source>
</evidence>
<reference evidence="10 11" key="1">
    <citation type="submission" date="2022-03" db="EMBL/GenBank/DDBJ databases">
        <title>Genome data of Colletotrichum spp.</title>
        <authorList>
            <person name="Utami Y.D."/>
            <person name="Hiruma K."/>
        </authorList>
    </citation>
    <scope>NUCLEOTIDE SEQUENCE [LARGE SCALE GENOMIC DNA]</scope>
    <source>
        <strain evidence="10 11">MAFF 239500</strain>
    </source>
</reference>
<dbReference type="PANTHER" id="PTHR40626:SF12">
    <property type="entry name" value="RFEC"/>
    <property type="match status" value="1"/>
</dbReference>
<evidence type="ECO:0000256" key="2">
    <source>
        <dbReference type="ARBA" id="ARBA00022723"/>
    </source>
</evidence>
<feature type="region of interest" description="Disordered" evidence="8">
    <location>
        <begin position="1"/>
        <end position="60"/>
    </location>
</feature>
<evidence type="ECO:0000256" key="3">
    <source>
        <dbReference type="ARBA" id="ARBA00022737"/>
    </source>
</evidence>
<sequence>MSAGGVMPQPGMNTLYGPGSVIPGGLGDNDQPTHVVGSQGRRGILPSVPGRPVATPAGAGNKKSTVVLVKNADGKFLCPHCTKTYLHAKHLKRHILRHTGDRPYMCVLCRDSFSRSDILKKHFQKCSIRRGNPTGASHLSHSQAYVRQNAAAQKAAFGKDAGLNRLDGPASMPACNALMPIENDIMRQPDYGNTDKIDLKLS</sequence>
<evidence type="ECO:0000256" key="1">
    <source>
        <dbReference type="ARBA" id="ARBA00004123"/>
    </source>
</evidence>
<comment type="caution">
    <text evidence="10">The sequence shown here is derived from an EMBL/GenBank/DDBJ whole genome shotgun (WGS) entry which is preliminary data.</text>
</comment>
<keyword evidence="2" id="KW-0479">Metal-binding</keyword>
<dbReference type="InterPro" id="IPR013087">
    <property type="entry name" value="Znf_C2H2_type"/>
</dbReference>
<evidence type="ECO:0000259" key="9">
    <source>
        <dbReference type="PROSITE" id="PS50157"/>
    </source>
</evidence>
<comment type="subcellular location">
    <subcellularLocation>
        <location evidence="1">Nucleus</location>
    </subcellularLocation>
</comment>
<dbReference type="GO" id="GO:0005634">
    <property type="term" value="C:nucleus"/>
    <property type="evidence" value="ECO:0007669"/>
    <property type="project" value="UniProtKB-SubCell"/>
</dbReference>
<keyword evidence="3" id="KW-0677">Repeat</keyword>
<evidence type="ECO:0000256" key="8">
    <source>
        <dbReference type="SAM" id="MobiDB-lite"/>
    </source>
</evidence>
<dbReference type="PROSITE" id="PS50157">
    <property type="entry name" value="ZINC_FINGER_C2H2_2"/>
    <property type="match status" value="1"/>
</dbReference>
<dbReference type="GO" id="GO:0000785">
    <property type="term" value="C:chromatin"/>
    <property type="evidence" value="ECO:0007669"/>
    <property type="project" value="TreeGrafter"/>
</dbReference>